<evidence type="ECO:0000313" key="3">
    <source>
        <dbReference type="Proteomes" id="UP000233248"/>
    </source>
</evidence>
<dbReference type="EMBL" id="NXIF01000017">
    <property type="protein sequence ID" value="PKI81342.1"/>
    <property type="molecule type" value="Genomic_DNA"/>
</dbReference>
<reference evidence="2 3" key="1">
    <citation type="submission" date="2017-09" db="EMBL/GenBank/DDBJ databases">
        <title>Genomics of the genus Arcobacter.</title>
        <authorList>
            <person name="Perez-Cataluna A."/>
            <person name="Figueras M.J."/>
            <person name="Salas-Masso N."/>
        </authorList>
    </citation>
    <scope>NUCLEOTIDE SEQUENCE [LARGE SCALE GENOMIC DNA]</scope>
    <source>
        <strain evidence="2 3">DSM 18005</strain>
    </source>
</reference>
<dbReference type="KEGG" id="ahs:AHALO_0596"/>
<keyword evidence="1" id="KW-0812">Transmembrane</keyword>
<keyword evidence="3" id="KW-1185">Reference proteome</keyword>
<feature type="transmembrane region" description="Helical" evidence="1">
    <location>
        <begin position="20"/>
        <end position="42"/>
    </location>
</feature>
<gene>
    <name evidence="2" type="ORF">CP960_04460</name>
</gene>
<proteinExistence type="predicted"/>
<dbReference type="OrthoDB" id="9791791at2"/>
<evidence type="ECO:0000256" key="1">
    <source>
        <dbReference type="SAM" id="Phobius"/>
    </source>
</evidence>
<dbReference type="Proteomes" id="UP000233248">
    <property type="component" value="Unassembled WGS sequence"/>
</dbReference>
<sequence length="128" mass="15384">MNDLKINDIKGLVTIPDYSFFIYTFLIVVFFCIFIILIFLMVKSFLNRKKTKEQIAFEVLKNLDLKNSKECAYKITKYGRVVITDNRTKKLFLELEEELEKYKYKKNVDNFNKNIIHQFDRFMDAVDV</sequence>
<protein>
    <recommendedName>
        <fullName evidence="4">DUF4381 domain-containing protein</fullName>
    </recommendedName>
</protein>
<name>A0A2N1J4E3_9BACT</name>
<keyword evidence="1" id="KW-0472">Membrane</keyword>
<organism evidence="2 3">
    <name type="scientific">Malaciobacter halophilus</name>
    <dbReference type="NCBI Taxonomy" id="197482"/>
    <lineage>
        <taxon>Bacteria</taxon>
        <taxon>Pseudomonadati</taxon>
        <taxon>Campylobacterota</taxon>
        <taxon>Epsilonproteobacteria</taxon>
        <taxon>Campylobacterales</taxon>
        <taxon>Arcobacteraceae</taxon>
        <taxon>Malaciobacter</taxon>
    </lineage>
</organism>
<comment type="caution">
    <text evidence="2">The sequence shown here is derived from an EMBL/GenBank/DDBJ whole genome shotgun (WGS) entry which is preliminary data.</text>
</comment>
<dbReference type="AlphaFoldDB" id="A0A2N1J4E3"/>
<dbReference type="RefSeq" id="WP_101184140.1">
    <property type="nucleotide sequence ID" value="NZ_CP031218.1"/>
</dbReference>
<evidence type="ECO:0008006" key="4">
    <source>
        <dbReference type="Google" id="ProtNLM"/>
    </source>
</evidence>
<evidence type="ECO:0000313" key="2">
    <source>
        <dbReference type="EMBL" id="PKI81342.1"/>
    </source>
</evidence>
<accession>A0A2N1J4E3</accession>
<keyword evidence="1" id="KW-1133">Transmembrane helix</keyword>